<dbReference type="CDD" id="cd16282">
    <property type="entry name" value="metallo-hydrolase-like_MBL-fold"/>
    <property type="match status" value="1"/>
</dbReference>
<dbReference type="SUPFAM" id="SSF52821">
    <property type="entry name" value="Rhodanese/Cell cycle control phosphatase"/>
    <property type="match status" value="1"/>
</dbReference>
<feature type="domain" description="Rhodanese" evidence="1">
    <location>
        <begin position="1"/>
        <end position="25"/>
    </location>
</feature>
<dbReference type="SUPFAM" id="SSF56281">
    <property type="entry name" value="Metallo-hydrolase/oxidoreductase"/>
    <property type="match status" value="1"/>
</dbReference>
<evidence type="ECO:0000259" key="1">
    <source>
        <dbReference type="PROSITE" id="PS50206"/>
    </source>
</evidence>
<dbReference type="Pfam" id="PF00753">
    <property type="entry name" value="Lactamase_B"/>
    <property type="match status" value="1"/>
</dbReference>
<dbReference type="InterPro" id="IPR036866">
    <property type="entry name" value="RibonucZ/Hydroxyglut_hydro"/>
</dbReference>
<dbReference type="PANTHER" id="PTHR42951:SF20">
    <property type="entry name" value="BETA LACTAMASE"/>
    <property type="match status" value="1"/>
</dbReference>
<dbReference type="EMBL" id="FPHQ01000025">
    <property type="protein sequence ID" value="SFV76058.1"/>
    <property type="molecule type" value="Genomic_DNA"/>
</dbReference>
<evidence type="ECO:0000313" key="2">
    <source>
        <dbReference type="EMBL" id="SFV76058.1"/>
    </source>
</evidence>
<protein>
    <submittedName>
        <fullName evidence="2">SoxH protein, homolog</fullName>
    </submittedName>
</protein>
<dbReference type="InterPro" id="IPR050855">
    <property type="entry name" value="NDM-1-like"/>
</dbReference>
<reference evidence="2" key="1">
    <citation type="submission" date="2016-10" db="EMBL/GenBank/DDBJ databases">
        <authorList>
            <person name="de Groot N.N."/>
        </authorList>
    </citation>
    <scope>NUCLEOTIDE SEQUENCE</scope>
</reference>
<gene>
    <name evidence="2" type="ORF">MNB_SUP05-10-1072</name>
</gene>
<sequence>MGYTNVKNYSDGFLEWKALGLPYEISDKAPNTILYSRPIEVAEDVYSAIGATQPPTYENANHNNNLSFVVSTDGVLVFNAGGSYLLAKAIHEEIKKITDQPVKHVVFENAQSHAILGAKYWKEQGVNIISHEDTLKIIMARGDQIYKRTARFIRDRILGSEIVLPDQTFSTKMTIPMGDTIIELMHLGISHSPDDVQLWLPEQKVLISGDITFNERLLPILGHTDVAGWIETLDKVEALEPEIIIPGHGAPTDLATVTKFTKDYLVYMRDEVSKIIDDDGGLYEAYAIDQSAYRDWGTFNELNKMNAERIFKQMEFE</sequence>
<dbReference type="PROSITE" id="PS50206">
    <property type="entry name" value="RHODANESE_3"/>
    <property type="match status" value="1"/>
</dbReference>
<proteinExistence type="predicted"/>
<dbReference type="PANTHER" id="PTHR42951">
    <property type="entry name" value="METALLO-BETA-LACTAMASE DOMAIN-CONTAINING"/>
    <property type="match status" value="1"/>
</dbReference>
<dbReference type="InterPro" id="IPR001763">
    <property type="entry name" value="Rhodanese-like_dom"/>
</dbReference>
<dbReference type="InterPro" id="IPR001279">
    <property type="entry name" value="Metallo-B-lactamas"/>
</dbReference>
<name>A0A1W1D632_9ZZZZ</name>
<organism evidence="2">
    <name type="scientific">hydrothermal vent metagenome</name>
    <dbReference type="NCBI Taxonomy" id="652676"/>
    <lineage>
        <taxon>unclassified sequences</taxon>
        <taxon>metagenomes</taxon>
        <taxon>ecological metagenomes</taxon>
    </lineage>
</organism>
<dbReference type="AlphaFoldDB" id="A0A1W1D632"/>
<dbReference type="InterPro" id="IPR036873">
    <property type="entry name" value="Rhodanese-like_dom_sf"/>
</dbReference>
<dbReference type="SMART" id="SM00849">
    <property type="entry name" value="Lactamase_B"/>
    <property type="match status" value="1"/>
</dbReference>
<dbReference type="Gene3D" id="3.60.15.10">
    <property type="entry name" value="Ribonuclease Z/Hydroxyacylglutathione hydrolase-like"/>
    <property type="match status" value="1"/>
</dbReference>
<accession>A0A1W1D632</accession>